<reference evidence="2 3" key="1">
    <citation type="submission" date="2022-05" db="EMBL/GenBank/DDBJ databases">
        <title>Diverse viruses of marine archaea discovered using metagenomics.</title>
        <authorList>
            <person name="Zhou Y."/>
        </authorList>
    </citation>
    <scope>NUCLEOTIDE SEQUENCE [LARGE SCALE GENOMIC DNA]</scope>
    <source>
        <strain evidence="2">YSH_150918</strain>
    </source>
</reference>
<dbReference type="PANTHER" id="PTHR10953:SF247">
    <property type="entry name" value="SLL6053 PROTEIN"/>
    <property type="match status" value="1"/>
</dbReference>
<dbReference type="KEGG" id="vg:80545061"/>
<organism evidence="2 3">
    <name type="scientific">Poseidoniales virus YSH_150918</name>
    <dbReference type="NCBI Taxonomy" id="3071324"/>
    <lineage>
        <taxon>Viruses</taxon>
        <taxon>Duplodnaviria</taxon>
        <taxon>Heunggongvirae</taxon>
        <taxon>Uroviricota</taxon>
        <taxon>Caudoviricetes</taxon>
        <taxon>Magrovirales</taxon>
        <taxon>Aoguangviridae</taxon>
        <taxon>Aobingvirus</taxon>
        <taxon>Aobingvirus yangshanense</taxon>
    </lineage>
</organism>
<dbReference type="InterPro" id="IPR035985">
    <property type="entry name" value="Ubiquitin-activating_enz"/>
</dbReference>
<dbReference type="GO" id="GO:0016779">
    <property type="term" value="F:nucleotidyltransferase activity"/>
    <property type="evidence" value="ECO:0007669"/>
    <property type="project" value="TreeGrafter"/>
</dbReference>
<accession>A0A976UAW0</accession>
<dbReference type="EMBL" id="ON649702">
    <property type="protein sequence ID" value="UVF62506.1"/>
    <property type="molecule type" value="Genomic_DNA"/>
</dbReference>
<dbReference type="Proteomes" id="UP001157002">
    <property type="component" value="Segment"/>
</dbReference>
<dbReference type="InterPro" id="IPR000594">
    <property type="entry name" value="ThiF_NAD_FAD-bd"/>
</dbReference>
<dbReference type="GO" id="GO:0004792">
    <property type="term" value="F:thiosulfate-cyanide sulfurtransferase activity"/>
    <property type="evidence" value="ECO:0007669"/>
    <property type="project" value="TreeGrafter"/>
</dbReference>
<dbReference type="Gene3D" id="3.40.50.720">
    <property type="entry name" value="NAD(P)-binding Rossmann-like Domain"/>
    <property type="match status" value="1"/>
</dbReference>
<feature type="domain" description="THIF-type NAD/FAD binding fold" evidence="1">
    <location>
        <begin position="3"/>
        <end position="101"/>
    </location>
</feature>
<evidence type="ECO:0000259" key="1">
    <source>
        <dbReference type="Pfam" id="PF00899"/>
    </source>
</evidence>
<evidence type="ECO:0000313" key="3">
    <source>
        <dbReference type="Proteomes" id="UP001157002"/>
    </source>
</evidence>
<sequence length="185" mass="20647">MRKVLVIGAGGIGSFLIPLLDKVGLYSITVADPDNVETKNLPYQNFTEEDVGENKASIIGNRYRSIIGGSQYPILTEKQMQGYDLVVSCVDNLSLRKTLYNSNVKWLDLRAQGRNCAYISHLADAKFYDTMLAGKDGSFSCQGENWDGSNTNVHFMQVLIAGAGAEWIQRWFNQEEVKAFDMFSV</sequence>
<dbReference type="GO" id="GO:0008641">
    <property type="term" value="F:ubiquitin-like modifier activating enzyme activity"/>
    <property type="evidence" value="ECO:0007669"/>
    <property type="project" value="InterPro"/>
</dbReference>
<evidence type="ECO:0000313" key="2">
    <source>
        <dbReference type="EMBL" id="UVF62506.1"/>
    </source>
</evidence>
<dbReference type="InterPro" id="IPR045886">
    <property type="entry name" value="ThiF/MoeB/HesA"/>
</dbReference>
<proteinExistence type="predicted"/>
<dbReference type="Pfam" id="PF00899">
    <property type="entry name" value="ThiF"/>
    <property type="match status" value="1"/>
</dbReference>
<dbReference type="PANTHER" id="PTHR10953">
    <property type="entry name" value="UBIQUITIN-ACTIVATING ENZYME E1"/>
    <property type="match status" value="1"/>
</dbReference>
<dbReference type="SUPFAM" id="SSF69572">
    <property type="entry name" value="Activating enzymes of the ubiquitin-like proteins"/>
    <property type="match status" value="1"/>
</dbReference>
<dbReference type="GeneID" id="80545061"/>
<dbReference type="RefSeq" id="YP_010806100.1">
    <property type="nucleotide sequence ID" value="NC_077214.1"/>
</dbReference>
<name>A0A976UAW0_9CAUD</name>
<protein>
    <submittedName>
        <fullName evidence="2">Superfamily of activating enzymes (E1) of the ubiquitin-like protein</fullName>
    </submittedName>
</protein>
<keyword evidence="3" id="KW-1185">Reference proteome</keyword>